<dbReference type="GO" id="GO:0042597">
    <property type="term" value="C:periplasmic space"/>
    <property type="evidence" value="ECO:0007669"/>
    <property type="project" value="UniProtKB-SubCell"/>
</dbReference>
<comment type="subcellular location">
    <subcellularLocation>
        <location evidence="1">Periplasm</location>
    </subcellularLocation>
</comment>
<keyword evidence="3 4" id="KW-0732">Signal</keyword>
<feature type="domain" description="SsuA/THI5-like" evidence="5">
    <location>
        <begin position="27"/>
        <end position="177"/>
    </location>
</feature>
<sequence length="350" mass="37334">MLLAIFCILAAVNVSALETVVFGAFTQTATYSVANQLGLFTEAGLNVIFEAVPNSTYAYAQVLNGGYDILTGTIDNAVNLRFNSNETLTVIGQLDQGPDLTLASAPNITTVEDLKGKPLIVDSPVSGYAYLLRKILESHGLLLENGDYYFQTVGSTNLRYPDLVAGTLPNGTEVYATILTYPFTAAAETLPAAQRLNILSYVADVVDPVVSTAFTIREDALANATMTPKLTRFVSAMYAANLYLNNPANKNCSVNAIAKQLNVTLETAELDYTAAIQADTGEVSPGGNFTVNEEGLMNIINVRQEFGGFTVPADFNFTEAIAPGTGKLIDYSIRDAAIASCGKRLLDISC</sequence>
<comment type="similarity">
    <text evidence="2">Belongs to the bacterial solute-binding protein SsuA/TauA family.</text>
</comment>
<evidence type="ECO:0000259" key="5">
    <source>
        <dbReference type="Pfam" id="PF09084"/>
    </source>
</evidence>
<accession>A0A9P4I9Q3</accession>
<dbReference type="Proteomes" id="UP000799772">
    <property type="component" value="Unassembled WGS sequence"/>
</dbReference>
<keyword evidence="7" id="KW-1185">Reference proteome</keyword>
<dbReference type="PANTHER" id="PTHR30024:SF47">
    <property type="entry name" value="TAURINE-BINDING PERIPLASMIC PROTEIN"/>
    <property type="match status" value="1"/>
</dbReference>
<evidence type="ECO:0000256" key="1">
    <source>
        <dbReference type="ARBA" id="ARBA00004418"/>
    </source>
</evidence>
<gene>
    <name evidence="6" type="ORF">NA57DRAFT_80149</name>
</gene>
<comment type="caution">
    <text evidence="6">The sequence shown here is derived from an EMBL/GenBank/DDBJ whole genome shotgun (WGS) entry which is preliminary data.</text>
</comment>
<dbReference type="EMBL" id="ML978133">
    <property type="protein sequence ID" value="KAF2094984.1"/>
    <property type="molecule type" value="Genomic_DNA"/>
</dbReference>
<evidence type="ECO:0000313" key="7">
    <source>
        <dbReference type="Proteomes" id="UP000799772"/>
    </source>
</evidence>
<dbReference type="PANTHER" id="PTHR30024">
    <property type="entry name" value="ALIPHATIC SULFONATES-BINDING PROTEIN-RELATED"/>
    <property type="match status" value="1"/>
</dbReference>
<dbReference type="Gene3D" id="3.40.190.10">
    <property type="entry name" value="Periplasmic binding protein-like II"/>
    <property type="match status" value="2"/>
</dbReference>
<proteinExistence type="inferred from homology"/>
<dbReference type="OrthoDB" id="3471445at2759"/>
<feature type="signal peptide" evidence="4">
    <location>
        <begin position="1"/>
        <end position="16"/>
    </location>
</feature>
<reference evidence="6" key="1">
    <citation type="journal article" date="2020" name="Stud. Mycol.">
        <title>101 Dothideomycetes genomes: a test case for predicting lifestyles and emergence of pathogens.</title>
        <authorList>
            <person name="Haridas S."/>
            <person name="Albert R."/>
            <person name="Binder M."/>
            <person name="Bloem J."/>
            <person name="Labutti K."/>
            <person name="Salamov A."/>
            <person name="Andreopoulos B."/>
            <person name="Baker S."/>
            <person name="Barry K."/>
            <person name="Bills G."/>
            <person name="Bluhm B."/>
            <person name="Cannon C."/>
            <person name="Castanera R."/>
            <person name="Culley D."/>
            <person name="Daum C."/>
            <person name="Ezra D."/>
            <person name="Gonzalez J."/>
            <person name="Henrissat B."/>
            <person name="Kuo A."/>
            <person name="Liang C."/>
            <person name="Lipzen A."/>
            <person name="Lutzoni F."/>
            <person name="Magnuson J."/>
            <person name="Mondo S."/>
            <person name="Nolan M."/>
            <person name="Ohm R."/>
            <person name="Pangilinan J."/>
            <person name="Park H.-J."/>
            <person name="Ramirez L."/>
            <person name="Alfaro M."/>
            <person name="Sun H."/>
            <person name="Tritt A."/>
            <person name="Yoshinaga Y."/>
            <person name="Zwiers L.-H."/>
            <person name="Turgeon B."/>
            <person name="Goodwin S."/>
            <person name="Spatafora J."/>
            <person name="Crous P."/>
            <person name="Grigoriev I."/>
        </authorList>
    </citation>
    <scope>NUCLEOTIDE SEQUENCE</scope>
    <source>
        <strain evidence="6">CBS 133067</strain>
    </source>
</reference>
<name>A0A9P4I9Q3_9PEZI</name>
<dbReference type="Pfam" id="PF09084">
    <property type="entry name" value="NMT1"/>
    <property type="match status" value="1"/>
</dbReference>
<organism evidence="6 7">
    <name type="scientific">Rhizodiscina lignyota</name>
    <dbReference type="NCBI Taxonomy" id="1504668"/>
    <lineage>
        <taxon>Eukaryota</taxon>
        <taxon>Fungi</taxon>
        <taxon>Dikarya</taxon>
        <taxon>Ascomycota</taxon>
        <taxon>Pezizomycotina</taxon>
        <taxon>Dothideomycetes</taxon>
        <taxon>Pleosporomycetidae</taxon>
        <taxon>Aulographales</taxon>
        <taxon>Rhizodiscinaceae</taxon>
        <taxon>Rhizodiscina</taxon>
    </lineage>
</organism>
<evidence type="ECO:0000256" key="2">
    <source>
        <dbReference type="ARBA" id="ARBA00010742"/>
    </source>
</evidence>
<protein>
    <recommendedName>
        <fullName evidence="5">SsuA/THI5-like domain-containing protein</fullName>
    </recommendedName>
</protein>
<dbReference type="SUPFAM" id="SSF53850">
    <property type="entry name" value="Periplasmic binding protein-like II"/>
    <property type="match status" value="1"/>
</dbReference>
<dbReference type="AlphaFoldDB" id="A0A9P4I9Q3"/>
<evidence type="ECO:0000256" key="3">
    <source>
        <dbReference type="ARBA" id="ARBA00022729"/>
    </source>
</evidence>
<dbReference type="InterPro" id="IPR015168">
    <property type="entry name" value="SsuA/THI5"/>
</dbReference>
<feature type="chain" id="PRO_5040178846" description="SsuA/THI5-like domain-containing protein" evidence="4">
    <location>
        <begin position="17"/>
        <end position="350"/>
    </location>
</feature>
<evidence type="ECO:0000256" key="4">
    <source>
        <dbReference type="SAM" id="SignalP"/>
    </source>
</evidence>
<evidence type="ECO:0000313" key="6">
    <source>
        <dbReference type="EMBL" id="KAF2094984.1"/>
    </source>
</evidence>
<dbReference type="GO" id="GO:0042918">
    <property type="term" value="P:alkanesulfonate transmembrane transport"/>
    <property type="evidence" value="ECO:0007669"/>
    <property type="project" value="TreeGrafter"/>
</dbReference>